<dbReference type="GO" id="GO:0016102">
    <property type="term" value="P:diterpenoid biosynthetic process"/>
    <property type="evidence" value="ECO:0007669"/>
    <property type="project" value="InterPro"/>
</dbReference>
<accession>A0A5N6MNJ7</accession>
<dbReference type="InterPro" id="IPR001906">
    <property type="entry name" value="Terpene_synth_N"/>
</dbReference>
<comment type="cofactor">
    <cofactor evidence="1">
        <name>Mg(2+)</name>
        <dbReference type="ChEBI" id="CHEBI:18420"/>
    </cofactor>
</comment>
<dbReference type="Pfam" id="PF03936">
    <property type="entry name" value="Terpene_synth_C"/>
    <property type="match status" value="1"/>
</dbReference>
<dbReference type="InterPro" id="IPR050148">
    <property type="entry name" value="Terpene_synthase-like"/>
</dbReference>
<dbReference type="CDD" id="cd22744">
    <property type="entry name" value="OTU"/>
    <property type="match status" value="1"/>
</dbReference>
<dbReference type="SFLD" id="SFLDG01019">
    <property type="entry name" value="Terpene_Cyclase_Like_1_C_Termi"/>
    <property type="match status" value="1"/>
</dbReference>
<gene>
    <name evidence="7" type="ORF">E3N88_30783</name>
</gene>
<dbReference type="AlphaFoldDB" id="A0A5N6MNJ7"/>
<name>A0A5N6MNJ7_9ASTR</name>
<keyword evidence="3" id="KW-0456">Lyase</keyword>
<feature type="compositionally biased region" description="Polar residues" evidence="4">
    <location>
        <begin position="575"/>
        <end position="593"/>
    </location>
</feature>
<dbReference type="Gene3D" id="1.50.10.130">
    <property type="entry name" value="Terpene synthase, N-terminal domain"/>
    <property type="match status" value="1"/>
</dbReference>
<dbReference type="FunFam" id="1.50.10.130:FF:000001">
    <property type="entry name" value="Isoprene synthase, chloroplastic"/>
    <property type="match status" value="1"/>
</dbReference>
<dbReference type="SFLD" id="SFLDS00005">
    <property type="entry name" value="Isoprenoid_Synthase_Type_I"/>
    <property type="match status" value="1"/>
</dbReference>
<organism evidence="7 8">
    <name type="scientific">Mikania micrantha</name>
    <name type="common">bitter vine</name>
    <dbReference type="NCBI Taxonomy" id="192012"/>
    <lineage>
        <taxon>Eukaryota</taxon>
        <taxon>Viridiplantae</taxon>
        <taxon>Streptophyta</taxon>
        <taxon>Embryophyta</taxon>
        <taxon>Tracheophyta</taxon>
        <taxon>Spermatophyta</taxon>
        <taxon>Magnoliopsida</taxon>
        <taxon>eudicotyledons</taxon>
        <taxon>Gunneridae</taxon>
        <taxon>Pentapetalae</taxon>
        <taxon>asterids</taxon>
        <taxon>campanulids</taxon>
        <taxon>Asterales</taxon>
        <taxon>Asteraceae</taxon>
        <taxon>Asteroideae</taxon>
        <taxon>Heliantheae alliance</taxon>
        <taxon>Eupatorieae</taxon>
        <taxon>Mikania</taxon>
    </lineage>
</organism>
<dbReference type="InterPro" id="IPR008949">
    <property type="entry name" value="Isoprenoid_synthase_dom_sf"/>
</dbReference>
<dbReference type="CDD" id="cd00684">
    <property type="entry name" value="Terpene_cyclase_plant_C1"/>
    <property type="match status" value="1"/>
</dbReference>
<evidence type="ECO:0000256" key="2">
    <source>
        <dbReference type="ARBA" id="ARBA00022723"/>
    </source>
</evidence>
<dbReference type="EMBL" id="SZYD01000015">
    <property type="protein sequence ID" value="KAD3641559.1"/>
    <property type="molecule type" value="Genomic_DNA"/>
</dbReference>
<evidence type="ECO:0000256" key="1">
    <source>
        <dbReference type="ARBA" id="ARBA00001946"/>
    </source>
</evidence>
<dbReference type="PANTHER" id="PTHR31225">
    <property type="entry name" value="OS04G0344100 PROTEIN-RELATED"/>
    <property type="match status" value="1"/>
</dbReference>
<dbReference type="Pfam" id="PF01397">
    <property type="entry name" value="Terpene_synth"/>
    <property type="match status" value="1"/>
</dbReference>
<dbReference type="SUPFAM" id="SSF48576">
    <property type="entry name" value="Terpenoid synthases"/>
    <property type="match status" value="1"/>
</dbReference>
<feature type="domain" description="Terpene synthase metal-binding" evidence="6">
    <location>
        <begin position="270"/>
        <end position="508"/>
    </location>
</feature>
<dbReference type="Gene3D" id="1.10.600.10">
    <property type="entry name" value="Farnesyl Diphosphate Synthase"/>
    <property type="match status" value="1"/>
</dbReference>
<dbReference type="GO" id="GO:0000287">
    <property type="term" value="F:magnesium ion binding"/>
    <property type="evidence" value="ECO:0007669"/>
    <property type="project" value="InterPro"/>
</dbReference>
<feature type="region of interest" description="Disordered" evidence="4">
    <location>
        <begin position="536"/>
        <end position="623"/>
    </location>
</feature>
<feature type="domain" description="Terpene synthase N-terminal" evidence="5">
    <location>
        <begin position="31"/>
        <end position="213"/>
    </location>
</feature>
<keyword evidence="2" id="KW-0479">Metal-binding</keyword>
<evidence type="ECO:0000313" key="7">
    <source>
        <dbReference type="EMBL" id="KAD3641559.1"/>
    </source>
</evidence>
<dbReference type="GO" id="GO:0046246">
    <property type="term" value="P:terpene biosynthetic process"/>
    <property type="evidence" value="ECO:0007669"/>
    <property type="project" value="UniProtKB-ARBA"/>
</dbReference>
<dbReference type="Proteomes" id="UP000326396">
    <property type="component" value="Linkage Group LG5"/>
</dbReference>
<proteinExistence type="predicted"/>
<dbReference type="FunFam" id="1.10.600.10:FF:000007">
    <property type="entry name" value="Isoprene synthase, chloroplastic"/>
    <property type="match status" value="1"/>
</dbReference>
<dbReference type="InterPro" id="IPR034741">
    <property type="entry name" value="Terpene_cyclase-like_1_C"/>
</dbReference>
<dbReference type="InterPro" id="IPR008930">
    <property type="entry name" value="Terpenoid_cyclase/PrenylTrfase"/>
</dbReference>
<dbReference type="GO" id="GO:0034005">
    <property type="term" value="F:germacrene-A synthase activity"/>
    <property type="evidence" value="ECO:0007669"/>
    <property type="project" value="UniProtKB-ARBA"/>
</dbReference>
<protein>
    <submittedName>
        <fullName evidence="7">Uncharacterized protein</fullName>
    </submittedName>
</protein>
<dbReference type="InterPro" id="IPR005630">
    <property type="entry name" value="Terpene_synthase_metal-bd"/>
</dbReference>
<dbReference type="InterPro" id="IPR044814">
    <property type="entry name" value="Terpene_cyclase_plant_C1"/>
</dbReference>
<evidence type="ECO:0000259" key="5">
    <source>
        <dbReference type="Pfam" id="PF01397"/>
    </source>
</evidence>
<feature type="compositionally biased region" description="Basic and acidic residues" evidence="4">
    <location>
        <begin position="560"/>
        <end position="574"/>
    </location>
</feature>
<keyword evidence="8" id="KW-1185">Reference proteome</keyword>
<evidence type="ECO:0000256" key="3">
    <source>
        <dbReference type="ARBA" id="ARBA00023239"/>
    </source>
</evidence>
<dbReference type="OrthoDB" id="1877784at2759"/>
<dbReference type="InterPro" id="IPR036965">
    <property type="entry name" value="Terpene_synth_N_sf"/>
</dbReference>
<evidence type="ECO:0000259" key="6">
    <source>
        <dbReference type="Pfam" id="PF03936"/>
    </source>
</evidence>
<sequence>MSISSSPSSLLHNNCLKQDVIRSTVTYHRSIWGDQFLSYEERKEHASEEQQAKELKEKVRKKLVVKESMEPATQHMKLLELIDAVQRLGVAYHFEDEIEKCLTCIYVTYGGKWINEGSLQSTSLWFRLLRQQGFNVSSEIFNKFKNGNGYFWESMRDDVHGMLSLYEATHMRVEGEDILDEALEFTKSHLENMIKNHIYSNDTSLKTQIRQALQLPLRKRLPRLEALRYIPIYQQQVSHNDDLLTLAKLDFNLLQDLHRKELSEITKWWKKFDVSNKLPYVRDRIVEGYFWILAVYFEPQHSESRIFLMKACNLVIILDDTYDNYGTYEELEIFTKAVQKWSISCLDMLPEYMKPIYQELLDVHKEAEDLLEKKGNTYRSYYTKEMIKEYTRNLLIEAKWANERYIPTIEEHMSVTLVTCAYAMIIAKCYVHGDDSVTEDTFKWVSTYPPIVKASCLILRLMDDIATHKEEQERNHVASSVECYMKQYGVSEEHTRDLFSKLVEDSWKVINQESLRPTDVPRPLLMPPINLARVFSNKSDKKAPSVQKYTRGRPTLKAQKQKEQEQDVVKDKLASQESTFEPSRHSSFTAVTEKSQKPVFRRSRSTSVSKAMPPSDSLSQNEFRFPRNMKPEGLNNVYRFGHHILPLFQPYVINIQDVQPDGNCGFRSVAVGLGFDESHWAFIRQQLLHELDFNADLYRYVFNSYDPGSYDVLRNTINWQQIAPAPAEHWMLMPHTGSQGKKVPHFMVHEAQRFGCQLLHLGSAHAYTASFESQRFVSPREDMQVRLQLWLGFVRPAAATISSLSSFQLVRRLFSPWFHIIGDS</sequence>
<evidence type="ECO:0000256" key="4">
    <source>
        <dbReference type="SAM" id="MobiDB-lite"/>
    </source>
</evidence>
<comment type="caution">
    <text evidence="7">The sequence shown here is derived from an EMBL/GenBank/DDBJ whole genome shotgun (WGS) entry which is preliminary data.</text>
</comment>
<dbReference type="SUPFAM" id="SSF48239">
    <property type="entry name" value="Terpenoid cyclases/Protein prenyltransferases"/>
    <property type="match status" value="1"/>
</dbReference>
<evidence type="ECO:0000313" key="8">
    <source>
        <dbReference type="Proteomes" id="UP000326396"/>
    </source>
</evidence>
<dbReference type="PANTHER" id="PTHR31225:SF221">
    <property type="entry name" value="(-)-GERMACRENE D SYNTHASE"/>
    <property type="match status" value="1"/>
</dbReference>
<reference evidence="7 8" key="1">
    <citation type="submission" date="2019-05" db="EMBL/GenBank/DDBJ databases">
        <title>Mikania micrantha, genome provides insights into the molecular mechanism of rapid growth.</title>
        <authorList>
            <person name="Liu B."/>
        </authorList>
    </citation>
    <scope>NUCLEOTIDE SEQUENCE [LARGE SCALE GENOMIC DNA]</scope>
    <source>
        <strain evidence="7">NLD-2019</strain>
        <tissue evidence="7">Leaf</tissue>
    </source>
</reference>